<comment type="caution">
    <text evidence="1">The sequence shown here is derived from an EMBL/GenBank/DDBJ whole genome shotgun (WGS) entry which is preliminary data.</text>
</comment>
<dbReference type="InterPro" id="IPR027417">
    <property type="entry name" value="P-loop_NTPase"/>
</dbReference>
<feature type="non-terminal residue" evidence="1">
    <location>
        <position position="1"/>
    </location>
</feature>
<proteinExistence type="predicted"/>
<dbReference type="AlphaFoldDB" id="X0S7M8"/>
<sequence>DYPKAVKVKNKYFKPSSLGIKPPVDLVICGEDWKEHIGKTLVPEFKNWASLSEFSAPRKNEQGIENFWVHKNKSTITFMCYTQDDKVFESSKIQGALLDEPPPQGKFEALKRGLFYDRGKIVITATPLSEAWLLDELVLKIDPEIGVMKGLTILDNPDKYNNEKSALEDMGMNREEITAYFDLLIYDNPMKKTCVKDQGRKAEKFVRATVDEGLQHHIKRLDILRFVKGTHPDKAPARFLGTFRALVGKVIKNFDSDKHIMEAIPIMSNWMIVPFIDWHPGTEIALSFYAITEHNMTFVIDEVWQNMTPEDLAEILIKKKVKDKWRIKEVFIDPLAKGDVGYVKNRMGNVQDSFTIIDKKIRPHGMRLETASKDEPSGIVNIEAMLDGPNGIPLLYFFNSLQSNHGNYGHLFEVERWVRDENGKPKGEYGHFMENLYRKTLDGIKYKPPVLPGMGYQSTGRKSDGPWK</sequence>
<gene>
    <name evidence="1" type="ORF">S01H1_03358</name>
</gene>
<organism evidence="1">
    <name type="scientific">marine sediment metagenome</name>
    <dbReference type="NCBI Taxonomy" id="412755"/>
    <lineage>
        <taxon>unclassified sequences</taxon>
        <taxon>metagenomes</taxon>
        <taxon>ecological metagenomes</taxon>
    </lineage>
</organism>
<accession>X0S7M8</accession>
<protein>
    <recommendedName>
        <fullName evidence="2">Terminase large subunit gp17-like C-terminal domain-containing protein</fullName>
    </recommendedName>
</protein>
<dbReference type="EMBL" id="BARS01001839">
    <property type="protein sequence ID" value="GAF76984.1"/>
    <property type="molecule type" value="Genomic_DNA"/>
</dbReference>
<evidence type="ECO:0000313" key="1">
    <source>
        <dbReference type="EMBL" id="GAF76984.1"/>
    </source>
</evidence>
<name>X0S7M8_9ZZZZ</name>
<reference evidence="1" key="1">
    <citation type="journal article" date="2014" name="Front. Microbiol.">
        <title>High frequency of phylogenetically diverse reductive dehalogenase-homologous genes in deep subseafloor sedimentary metagenomes.</title>
        <authorList>
            <person name="Kawai M."/>
            <person name="Futagami T."/>
            <person name="Toyoda A."/>
            <person name="Takaki Y."/>
            <person name="Nishi S."/>
            <person name="Hori S."/>
            <person name="Arai W."/>
            <person name="Tsubouchi T."/>
            <person name="Morono Y."/>
            <person name="Uchiyama I."/>
            <person name="Ito T."/>
            <person name="Fujiyama A."/>
            <person name="Inagaki F."/>
            <person name="Takami H."/>
        </authorList>
    </citation>
    <scope>NUCLEOTIDE SEQUENCE</scope>
    <source>
        <strain evidence="1">Expedition CK06-06</strain>
    </source>
</reference>
<dbReference type="Gene3D" id="3.40.50.300">
    <property type="entry name" value="P-loop containing nucleotide triphosphate hydrolases"/>
    <property type="match status" value="1"/>
</dbReference>
<dbReference type="Gene3D" id="3.30.420.280">
    <property type="match status" value="1"/>
</dbReference>
<evidence type="ECO:0008006" key="2">
    <source>
        <dbReference type="Google" id="ProtNLM"/>
    </source>
</evidence>